<dbReference type="Pfam" id="PF00172">
    <property type="entry name" value="Zn_clus"/>
    <property type="match status" value="1"/>
</dbReference>
<keyword evidence="2" id="KW-0805">Transcription regulation</keyword>
<dbReference type="PANTHER" id="PTHR37534">
    <property type="entry name" value="TRANSCRIPTIONAL ACTIVATOR PROTEIN UGA3"/>
    <property type="match status" value="1"/>
</dbReference>
<dbReference type="EMBL" id="AP024444">
    <property type="protein sequence ID" value="BCS20758.1"/>
    <property type="molecule type" value="Genomic_DNA"/>
</dbReference>
<evidence type="ECO:0000256" key="5">
    <source>
        <dbReference type="ARBA" id="ARBA00023242"/>
    </source>
</evidence>
<dbReference type="CDD" id="cd12148">
    <property type="entry name" value="fungal_TF_MHR"/>
    <property type="match status" value="1"/>
</dbReference>
<dbReference type="RefSeq" id="XP_041552952.1">
    <property type="nucleotide sequence ID" value="XM_041699914.1"/>
</dbReference>
<feature type="domain" description="Zn(2)-C6 fungal-type" evidence="7">
    <location>
        <begin position="25"/>
        <end position="55"/>
    </location>
</feature>
<protein>
    <recommendedName>
        <fullName evidence="7">Zn(2)-C6 fungal-type domain-containing protein</fullName>
    </recommendedName>
</protein>
<comment type="subcellular location">
    <subcellularLocation>
        <location evidence="1">Nucleus</location>
    </subcellularLocation>
</comment>
<dbReference type="KEGG" id="apuu:APUU_21190A"/>
<dbReference type="OrthoDB" id="5319341at2759"/>
<feature type="region of interest" description="Disordered" evidence="6">
    <location>
        <begin position="1"/>
        <end position="23"/>
    </location>
</feature>
<name>A0A7R7XGG1_9EURO</name>
<dbReference type="CDD" id="cd00067">
    <property type="entry name" value="GAL4"/>
    <property type="match status" value="1"/>
</dbReference>
<dbReference type="SMART" id="SM00066">
    <property type="entry name" value="GAL4"/>
    <property type="match status" value="1"/>
</dbReference>
<evidence type="ECO:0000256" key="2">
    <source>
        <dbReference type="ARBA" id="ARBA00023015"/>
    </source>
</evidence>
<evidence type="ECO:0000313" key="8">
    <source>
        <dbReference type="EMBL" id="BCS20758.1"/>
    </source>
</evidence>
<organism evidence="8 9">
    <name type="scientific">Aspergillus puulaauensis</name>
    <dbReference type="NCBI Taxonomy" id="1220207"/>
    <lineage>
        <taxon>Eukaryota</taxon>
        <taxon>Fungi</taxon>
        <taxon>Dikarya</taxon>
        <taxon>Ascomycota</taxon>
        <taxon>Pezizomycotina</taxon>
        <taxon>Eurotiomycetes</taxon>
        <taxon>Eurotiomycetidae</taxon>
        <taxon>Eurotiales</taxon>
        <taxon>Aspergillaceae</taxon>
        <taxon>Aspergillus</taxon>
    </lineage>
</organism>
<dbReference type="AlphaFoldDB" id="A0A7R7XGG1"/>
<reference evidence="8" key="2">
    <citation type="submission" date="2021-02" db="EMBL/GenBank/DDBJ databases">
        <title>Aspergillus puulaauensis MK2 genome sequence.</title>
        <authorList>
            <person name="Futagami T."/>
            <person name="Mori K."/>
            <person name="Kadooka C."/>
            <person name="Tanaka T."/>
        </authorList>
    </citation>
    <scope>NUCLEOTIDE SEQUENCE</scope>
    <source>
        <strain evidence="8">MK2</strain>
    </source>
</reference>
<keyword evidence="9" id="KW-1185">Reference proteome</keyword>
<feature type="compositionally biased region" description="Basic residues" evidence="6">
    <location>
        <begin position="10"/>
        <end position="19"/>
    </location>
</feature>
<dbReference type="PROSITE" id="PS00463">
    <property type="entry name" value="ZN2_CY6_FUNGAL_1"/>
    <property type="match status" value="1"/>
</dbReference>
<evidence type="ECO:0000313" key="9">
    <source>
        <dbReference type="Proteomes" id="UP000654913"/>
    </source>
</evidence>
<dbReference type="GO" id="GO:0000981">
    <property type="term" value="F:DNA-binding transcription factor activity, RNA polymerase II-specific"/>
    <property type="evidence" value="ECO:0007669"/>
    <property type="project" value="InterPro"/>
</dbReference>
<evidence type="ECO:0000256" key="3">
    <source>
        <dbReference type="ARBA" id="ARBA00023125"/>
    </source>
</evidence>
<dbReference type="GO" id="GO:0005634">
    <property type="term" value="C:nucleus"/>
    <property type="evidence" value="ECO:0007669"/>
    <property type="project" value="UniProtKB-SubCell"/>
</dbReference>
<dbReference type="InterPro" id="IPR036864">
    <property type="entry name" value="Zn2-C6_fun-type_DNA-bd_sf"/>
</dbReference>
<dbReference type="InterPro" id="IPR001138">
    <property type="entry name" value="Zn2Cys6_DnaBD"/>
</dbReference>
<dbReference type="PANTHER" id="PTHR37534:SF3">
    <property type="entry name" value="ZN(II)2CYS6 TRANSCRIPTION FACTOR (EUROFUNG)"/>
    <property type="match status" value="1"/>
</dbReference>
<dbReference type="InterPro" id="IPR021858">
    <property type="entry name" value="Fun_TF"/>
</dbReference>
<evidence type="ECO:0000259" key="7">
    <source>
        <dbReference type="PROSITE" id="PS50048"/>
    </source>
</evidence>
<feature type="region of interest" description="Disordered" evidence="6">
    <location>
        <begin position="238"/>
        <end position="275"/>
    </location>
</feature>
<dbReference type="Pfam" id="PF11951">
    <property type="entry name" value="Fungal_trans_2"/>
    <property type="match status" value="1"/>
</dbReference>
<dbReference type="GeneID" id="64970763"/>
<dbReference type="PROSITE" id="PS50048">
    <property type="entry name" value="ZN2_CY6_FUNGAL_2"/>
    <property type="match status" value="1"/>
</dbReference>
<accession>A0A7R7XGG1</accession>
<keyword evidence="4" id="KW-0804">Transcription</keyword>
<dbReference type="GO" id="GO:0008270">
    <property type="term" value="F:zinc ion binding"/>
    <property type="evidence" value="ECO:0007669"/>
    <property type="project" value="InterPro"/>
</dbReference>
<reference evidence="8" key="1">
    <citation type="submission" date="2021-01" db="EMBL/GenBank/DDBJ databases">
        <authorList>
            <consortium name="Aspergillus puulaauensis MK2 genome sequencing consortium"/>
            <person name="Kazuki M."/>
            <person name="Futagami T."/>
        </authorList>
    </citation>
    <scope>NUCLEOTIDE SEQUENCE</scope>
    <source>
        <strain evidence="8">MK2</strain>
    </source>
</reference>
<keyword evidence="3" id="KW-0238">DNA-binding</keyword>
<evidence type="ECO:0000256" key="1">
    <source>
        <dbReference type="ARBA" id="ARBA00004123"/>
    </source>
</evidence>
<feature type="compositionally biased region" description="Polar residues" evidence="6">
    <location>
        <begin position="246"/>
        <end position="269"/>
    </location>
</feature>
<dbReference type="GO" id="GO:0045944">
    <property type="term" value="P:positive regulation of transcription by RNA polymerase II"/>
    <property type="evidence" value="ECO:0007669"/>
    <property type="project" value="TreeGrafter"/>
</dbReference>
<proteinExistence type="predicted"/>
<gene>
    <name evidence="8" type="ORF">APUU_21190A</name>
</gene>
<dbReference type="GO" id="GO:0000976">
    <property type="term" value="F:transcription cis-regulatory region binding"/>
    <property type="evidence" value="ECO:0007669"/>
    <property type="project" value="TreeGrafter"/>
</dbReference>
<keyword evidence="5" id="KW-0539">Nucleus</keyword>
<evidence type="ECO:0000256" key="6">
    <source>
        <dbReference type="SAM" id="MobiDB-lite"/>
    </source>
</evidence>
<dbReference type="Gene3D" id="4.10.240.10">
    <property type="entry name" value="Zn(2)-C6 fungal-type DNA-binding domain"/>
    <property type="match status" value="1"/>
</dbReference>
<dbReference type="Proteomes" id="UP000654913">
    <property type="component" value="Chromosome 2"/>
</dbReference>
<dbReference type="SUPFAM" id="SSF57701">
    <property type="entry name" value="Zn2/Cys6 DNA-binding domain"/>
    <property type="match status" value="1"/>
</dbReference>
<sequence>MASDTPVRLSRGRKSRGRGLRTNTGCATCRKRHLKCDEGRPVCGPCRKVSRQCGYSSPSRRDSVEQVEHVEQPVDDEAIEEVSTDTNNHSAAYFASIPEAGTDNSPITSSPDEQQNSSVLSWTTSHNQPSLHPLDQLAAIVAIDHTTSPFGNGLAAAQYSADIPHSVTSSIESPGPTVNAATVRWFDLLANDAVRESPQIYSAIGGYGQDILEETDASHITPLQRATRIVDRTHVEEEQLRPDLNAGQSTPNPGQSKLNSHAVNSPASSHSEERLWQAPEPIQLLPQEYSLFENFVQQVSPWIDLFDPTNKFSTFVPHLAMRNAGLLNAILALSSRHLSINPERSSQDHPHREISLQYYYQTLHYVQKAMQYSSYKTSLELLATTLIISAYEMLDDSSQDWQRHLEGVFLIQRSQVIHGDSGGLKAAVWWAWLCQDVWAAFRERRKTLTFWVPKKTYADLTPSEIAARSMLVLAKVINYCSREECTLAEINLQARVDKAKHLRSMLDEWWGHLTVEFSPLPAMIPGSSAVFRPIWIRTPAFAVAVQLHCVAHILLLSYEPCICGLDGYLERQTRIRQCIEIICGIAMTLKDDASSMISSQCLFIAGMFTQCNRSRECLLDLLELCRQRTGWPVHSFGDELKQLWMACESPKPNETTTYTSILLNRH</sequence>
<evidence type="ECO:0000256" key="4">
    <source>
        <dbReference type="ARBA" id="ARBA00023163"/>
    </source>
</evidence>